<dbReference type="RefSeq" id="WP_226539867.1">
    <property type="nucleotide sequence ID" value="NZ_CP129013.1"/>
</dbReference>
<protein>
    <submittedName>
        <fullName evidence="2">Sporulation protein YqfD</fullName>
    </submittedName>
</protein>
<organism evidence="2 3">
    <name type="scientific">Bacillus carboniphilus</name>
    <dbReference type="NCBI Taxonomy" id="86663"/>
    <lineage>
        <taxon>Bacteria</taxon>
        <taxon>Bacillati</taxon>
        <taxon>Bacillota</taxon>
        <taxon>Bacilli</taxon>
        <taxon>Bacillales</taxon>
        <taxon>Bacillaceae</taxon>
        <taxon>Bacillus</taxon>
    </lineage>
</organism>
<evidence type="ECO:0000313" key="2">
    <source>
        <dbReference type="EMBL" id="WLR43986.1"/>
    </source>
</evidence>
<keyword evidence="1" id="KW-0472">Membrane</keyword>
<dbReference type="PIRSF" id="PIRSF029895">
    <property type="entry name" value="SpoIV"/>
    <property type="match status" value="1"/>
</dbReference>
<keyword evidence="3" id="KW-1185">Reference proteome</keyword>
<accession>A0ABY9JX67</accession>
<name>A0ABY9JX67_9BACI</name>
<evidence type="ECO:0000256" key="1">
    <source>
        <dbReference type="SAM" id="Phobius"/>
    </source>
</evidence>
<sequence length="394" mass="45223">MKNRWIYFFLGVVSVHVKGQGIELFLNRCARNGILLWNVKKSESHTSFLIRLKDVHALRRVVRESECKCFFQRGRGLPFLIKRTMRNGGFLLGFIFFIGVIFMLSNMLWNVSIEGADPKTEHNIKKQLDELGIKQGRFLFSLPSEEQIQDHIIDHVEGLTWIGVELVGTSYHLNVVDQEKPEVKDIDGPRHIVAKKDAVISKMFVEKGKPVVEVNQYVKKGETLVSGLYGEDDKKSIVSAKAEILGETIYQTSIETPLESTFQSYTGENMNEYSVSFGSLKVPVWGISDNDFKRYTEESTDHQIKFFRWELPVVIERKTIRESETLKRIYSEDEAIEAAEKLGREYILSEIDKDASIKEEKVLHEEISNGKVKLTILYNVIEDIVDTIPINQGE</sequence>
<keyword evidence="1" id="KW-0812">Transmembrane</keyword>
<feature type="transmembrane region" description="Helical" evidence="1">
    <location>
        <begin position="89"/>
        <end position="109"/>
    </location>
</feature>
<keyword evidence="1" id="KW-1133">Transmembrane helix</keyword>
<dbReference type="Pfam" id="PF06898">
    <property type="entry name" value="YqfD"/>
    <property type="match status" value="1"/>
</dbReference>
<reference evidence="2 3" key="1">
    <citation type="submission" date="2023-06" db="EMBL/GenBank/DDBJ databases">
        <title>Five Gram-positive bacteria isolated from mangrove sediments in Shenzhen, Guangdong, China.</title>
        <authorList>
            <person name="Yu S."/>
            <person name="Zheng W."/>
            <person name="Huang Y."/>
        </authorList>
    </citation>
    <scope>NUCLEOTIDE SEQUENCE [LARGE SCALE GENOMIC DNA]</scope>
    <source>
        <strain evidence="2 3">SaN35-3</strain>
    </source>
</reference>
<gene>
    <name evidence="2" type="primary">yqfD</name>
    <name evidence="2" type="ORF">LC087_07745</name>
</gene>
<dbReference type="InterPro" id="IPR010690">
    <property type="entry name" value="YqfD"/>
</dbReference>
<proteinExistence type="predicted"/>
<dbReference type="Proteomes" id="UP001197974">
    <property type="component" value="Chromosome"/>
</dbReference>
<dbReference type="NCBIfam" id="TIGR02876">
    <property type="entry name" value="spore_yqfD"/>
    <property type="match status" value="1"/>
</dbReference>
<evidence type="ECO:0000313" key="3">
    <source>
        <dbReference type="Proteomes" id="UP001197974"/>
    </source>
</evidence>
<dbReference type="EMBL" id="CP129013">
    <property type="protein sequence ID" value="WLR43986.1"/>
    <property type="molecule type" value="Genomic_DNA"/>
</dbReference>